<feature type="chain" id="PRO_5042060406" evidence="11">
    <location>
        <begin position="18"/>
        <end position="264"/>
    </location>
</feature>
<accession>A0AAD9BFB0</accession>
<evidence type="ECO:0000256" key="1">
    <source>
        <dbReference type="ARBA" id="ARBA00004479"/>
    </source>
</evidence>
<dbReference type="SMART" id="SM00409">
    <property type="entry name" value="IG"/>
    <property type="match status" value="1"/>
</dbReference>
<dbReference type="GO" id="GO:0001786">
    <property type="term" value="F:phosphatidylserine binding"/>
    <property type="evidence" value="ECO:0007669"/>
    <property type="project" value="TreeGrafter"/>
</dbReference>
<proteinExistence type="inferred from homology"/>
<dbReference type="GO" id="GO:0016020">
    <property type="term" value="C:membrane"/>
    <property type="evidence" value="ECO:0007669"/>
    <property type="project" value="UniProtKB-SubCell"/>
</dbReference>
<evidence type="ECO:0000256" key="10">
    <source>
        <dbReference type="SAM" id="MobiDB-lite"/>
    </source>
</evidence>
<dbReference type="GO" id="GO:0043277">
    <property type="term" value="P:apoptotic cell clearance"/>
    <property type="evidence" value="ECO:0007669"/>
    <property type="project" value="TreeGrafter"/>
</dbReference>
<dbReference type="InterPro" id="IPR007110">
    <property type="entry name" value="Ig-like_dom"/>
</dbReference>
<dbReference type="InterPro" id="IPR036179">
    <property type="entry name" value="Ig-like_dom_sf"/>
</dbReference>
<evidence type="ECO:0000256" key="6">
    <source>
        <dbReference type="ARBA" id="ARBA00023157"/>
    </source>
</evidence>
<dbReference type="Gene3D" id="2.60.40.10">
    <property type="entry name" value="Immunoglobulins"/>
    <property type="match status" value="1"/>
</dbReference>
<keyword evidence="4" id="KW-1133">Transmembrane helix</keyword>
<evidence type="ECO:0000256" key="2">
    <source>
        <dbReference type="ARBA" id="ARBA00022692"/>
    </source>
</evidence>
<feature type="compositionally biased region" description="Acidic residues" evidence="10">
    <location>
        <begin position="245"/>
        <end position="254"/>
    </location>
</feature>
<keyword evidence="7" id="KW-0325">Glycoprotein</keyword>
<dbReference type="InterPro" id="IPR013106">
    <property type="entry name" value="Ig_V-set"/>
</dbReference>
<name>A0AAD9BFB0_DISEL</name>
<protein>
    <submittedName>
        <fullName evidence="13">Hepatitis A virus cellular receptor 1 like</fullName>
    </submittedName>
</protein>
<dbReference type="InterPro" id="IPR013783">
    <property type="entry name" value="Ig-like_fold"/>
</dbReference>
<evidence type="ECO:0000256" key="7">
    <source>
        <dbReference type="ARBA" id="ARBA00023180"/>
    </source>
</evidence>
<organism evidence="13 14">
    <name type="scientific">Dissostichus eleginoides</name>
    <name type="common">Patagonian toothfish</name>
    <name type="synonym">Dissostichus amissus</name>
    <dbReference type="NCBI Taxonomy" id="100907"/>
    <lineage>
        <taxon>Eukaryota</taxon>
        <taxon>Metazoa</taxon>
        <taxon>Chordata</taxon>
        <taxon>Craniata</taxon>
        <taxon>Vertebrata</taxon>
        <taxon>Euteleostomi</taxon>
        <taxon>Actinopterygii</taxon>
        <taxon>Neopterygii</taxon>
        <taxon>Teleostei</taxon>
        <taxon>Neoteleostei</taxon>
        <taxon>Acanthomorphata</taxon>
        <taxon>Eupercaria</taxon>
        <taxon>Perciformes</taxon>
        <taxon>Notothenioidei</taxon>
        <taxon>Nototheniidae</taxon>
        <taxon>Dissostichus</taxon>
    </lineage>
</organism>
<evidence type="ECO:0000256" key="3">
    <source>
        <dbReference type="ARBA" id="ARBA00022729"/>
    </source>
</evidence>
<keyword evidence="14" id="KW-1185">Reference proteome</keyword>
<evidence type="ECO:0000313" key="14">
    <source>
        <dbReference type="Proteomes" id="UP001228049"/>
    </source>
</evidence>
<keyword evidence="6" id="KW-1015">Disulfide bond</keyword>
<keyword evidence="5" id="KW-0472">Membrane</keyword>
<evidence type="ECO:0000256" key="5">
    <source>
        <dbReference type="ARBA" id="ARBA00023136"/>
    </source>
</evidence>
<gene>
    <name evidence="13" type="ORF">KUDE01_023421</name>
</gene>
<dbReference type="EMBL" id="JASDAP010000023">
    <property type="protein sequence ID" value="KAK1882641.1"/>
    <property type="molecule type" value="Genomic_DNA"/>
</dbReference>
<evidence type="ECO:0000313" key="13">
    <source>
        <dbReference type="EMBL" id="KAK1882641.1"/>
    </source>
</evidence>
<dbReference type="AlphaFoldDB" id="A0AAD9BFB0"/>
<evidence type="ECO:0000256" key="11">
    <source>
        <dbReference type="SAM" id="SignalP"/>
    </source>
</evidence>
<dbReference type="Pfam" id="PF07686">
    <property type="entry name" value="V-set"/>
    <property type="match status" value="1"/>
</dbReference>
<dbReference type="Proteomes" id="UP001228049">
    <property type="component" value="Unassembled WGS sequence"/>
</dbReference>
<evidence type="ECO:0000256" key="9">
    <source>
        <dbReference type="ARBA" id="ARBA00038203"/>
    </source>
</evidence>
<keyword evidence="13" id="KW-0675">Receptor</keyword>
<keyword evidence="3 11" id="KW-0732">Signal</keyword>
<dbReference type="SUPFAM" id="SSF48726">
    <property type="entry name" value="Immunoglobulin"/>
    <property type="match status" value="1"/>
</dbReference>
<feature type="region of interest" description="Disordered" evidence="10">
    <location>
        <begin position="245"/>
        <end position="264"/>
    </location>
</feature>
<dbReference type="FunFam" id="2.60.40.10:FF:000774">
    <property type="entry name" value="Hepatitis A virus cellular receptor 1"/>
    <property type="match status" value="1"/>
</dbReference>
<dbReference type="PROSITE" id="PS50835">
    <property type="entry name" value="IG_LIKE"/>
    <property type="match status" value="1"/>
</dbReference>
<comment type="similarity">
    <text evidence="9">Belongs to the immunoglobulin superfamily. TIM family.</text>
</comment>
<reference evidence="13" key="1">
    <citation type="submission" date="2023-04" db="EMBL/GenBank/DDBJ databases">
        <title>Chromosome-level genome of Chaenocephalus aceratus.</title>
        <authorList>
            <person name="Park H."/>
        </authorList>
    </citation>
    <scope>NUCLEOTIDE SEQUENCE</scope>
    <source>
        <strain evidence="13">DE</strain>
        <tissue evidence="13">Muscle</tissue>
    </source>
</reference>
<dbReference type="PANTHER" id="PTHR46608">
    <property type="entry name" value="T-CELL IMMUNOGLOBULIN AND MUCIN DOMAIN-CONTAINING PROTEIN 4"/>
    <property type="match status" value="1"/>
</dbReference>
<keyword evidence="8" id="KW-0393">Immunoglobulin domain</keyword>
<dbReference type="GO" id="GO:0060097">
    <property type="term" value="P:cytoskeletal rearrangement involved in phagocytosis, engulfment"/>
    <property type="evidence" value="ECO:0007669"/>
    <property type="project" value="TreeGrafter"/>
</dbReference>
<evidence type="ECO:0000256" key="4">
    <source>
        <dbReference type="ARBA" id="ARBA00022989"/>
    </source>
</evidence>
<comment type="caution">
    <text evidence="13">The sequence shown here is derived from an EMBL/GenBank/DDBJ whole genome shotgun (WGS) entry which is preliminary data.</text>
</comment>
<evidence type="ECO:0000259" key="12">
    <source>
        <dbReference type="PROSITE" id="PS50835"/>
    </source>
</evidence>
<sequence length="264" mass="28428">MKLSLLLALLSVSGGSGFKVTSVSGQDVTLTCKYDFKYYGALSMCWGRGDIPSSGCNNQLIASDGLQVTFGGGASIRYRFLGRLQDGDVSLTVLNVSETDAGRYGCRVDIPGWFNDAKHQFDLSVERDQMNSTQILQTNSSLSPEVRDVLRPADGGDSAKKSVVSDSMRPHESAVCQRLGDLGVAQFPPDAPLPAQRLRVKLRDHDLSEQKPTVSRNSELQFLGSAAAEMQSRGSVVENVYQLDDSGEGVDGSEYEILPGSSAH</sequence>
<feature type="signal peptide" evidence="11">
    <location>
        <begin position="1"/>
        <end position="17"/>
    </location>
</feature>
<keyword evidence="2" id="KW-0812">Transmembrane</keyword>
<dbReference type="InterPro" id="IPR003599">
    <property type="entry name" value="Ig_sub"/>
</dbReference>
<dbReference type="PANTHER" id="PTHR46608:SF3">
    <property type="entry name" value="T-CELL IMMUNOGLOBULIN AND MUCIN DOMAIN-CONTAINING PROTEIN 4"/>
    <property type="match status" value="1"/>
</dbReference>
<feature type="domain" description="Ig-like" evidence="12">
    <location>
        <begin position="25"/>
        <end position="126"/>
    </location>
</feature>
<comment type="subcellular location">
    <subcellularLocation>
        <location evidence="1">Membrane</location>
        <topology evidence="1">Single-pass type I membrane protein</topology>
    </subcellularLocation>
</comment>
<evidence type="ECO:0000256" key="8">
    <source>
        <dbReference type="ARBA" id="ARBA00023319"/>
    </source>
</evidence>